<reference evidence="3 4" key="1">
    <citation type="submission" date="2017-09" db="EMBL/GenBank/DDBJ databases">
        <authorList>
            <person name="Ehlers B."/>
            <person name="Leendertz F.H."/>
        </authorList>
    </citation>
    <scope>NUCLEOTIDE SEQUENCE [LARGE SCALE GENOMIC DNA]</scope>
    <source>
        <strain evidence="3 4">USBA 140</strain>
    </source>
</reference>
<dbReference type="Proteomes" id="UP000219621">
    <property type="component" value="Unassembled WGS sequence"/>
</dbReference>
<dbReference type="InterPro" id="IPR052382">
    <property type="entry name" value="ABHD10_acyl-thioesterase"/>
</dbReference>
<dbReference type="GO" id="GO:0004553">
    <property type="term" value="F:hydrolase activity, hydrolyzing O-glycosyl compounds"/>
    <property type="evidence" value="ECO:0007669"/>
    <property type="project" value="TreeGrafter"/>
</dbReference>
<evidence type="ECO:0000313" key="3">
    <source>
        <dbReference type="EMBL" id="SOD91761.1"/>
    </source>
</evidence>
<dbReference type="Gene3D" id="3.40.50.1820">
    <property type="entry name" value="alpha/beta hydrolase"/>
    <property type="match status" value="1"/>
</dbReference>
<sequence>MPEDTADRPAPRTLSRRDGASIAYHKLEAAPAFRGRAGVVFLHGLMSDMEGGKALHLEEHCRRAGRGFIRFDQYGHGLSSGRFVDGGIGRWTEDTLAILDEVAEGPQVLVGSSMGGWLMLKAALARPERVAGLVGIAAAPDFTEDLMWPSFTDAQRAELQNRGYIEEPSEYSDEPYVIGRTLIEDGRDQLVLRGESLAVRCPIRLIHGQQDASVPWRTALAIQDKAESADVEVILVKAGDHRLSTDADLARLTRTLDALLEAVDP</sequence>
<feature type="domain" description="Serine aminopeptidase S33" evidence="2">
    <location>
        <begin position="36"/>
        <end position="247"/>
    </location>
</feature>
<dbReference type="PANTHER" id="PTHR16138:SF7">
    <property type="entry name" value="PALMITOYL-PROTEIN THIOESTERASE ABHD10, MITOCHONDRIAL"/>
    <property type="match status" value="1"/>
</dbReference>
<dbReference type="SUPFAM" id="SSF53474">
    <property type="entry name" value="alpha/beta-Hydrolases"/>
    <property type="match status" value="1"/>
</dbReference>
<dbReference type="PANTHER" id="PTHR16138">
    <property type="entry name" value="MYCOPHENOLIC ACID ACYL-GLUCURONIDE ESTERASE, MITOCHONDRIAL"/>
    <property type="match status" value="1"/>
</dbReference>
<gene>
    <name evidence="3" type="ORF">SAMN05421508_10293</name>
</gene>
<keyword evidence="1" id="KW-0378">Hydrolase</keyword>
<proteinExistence type="predicted"/>
<dbReference type="RefSeq" id="WP_097277881.1">
    <property type="nucleotide sequence ID" value="NZ_OCNJ01000002.1"/>
</dbReference>
<dbReference type="EMBL" id="OCNJ01000002">
    <property type="protein sequence ID" value="SOD91761.1"/>
    <property type="molecule type" value="Genomic_DNA"/>
</dbReference>
<evidence type="ECO:0000256" key="1">
    <source>
        <dbReference type="ARBA" id="ARBA00022801"/>
    </source>
</evidence>
<name>A0A286G8D2_9PROT</name>
<organism evidence="3 4">
    <name type="scientific">Caenispirillum bisanense</name>
    <dbReference type="NCBI Taxonomy" id="414052"/>
    <lineage>
        <taxon>Bacteria</taxon>
        <taxon>Pseudomonadati</taxon>
        <taxon>Pseudomonadota</taxon>
        <taxon>Alphaproteobacteria</taxon>
        <taxon>Rhodospirillales</taxon>
        <taxon>Novispirillaceae</taxon>
        <taxon>Caenispirillum</taxon>
    </lineage>
</organism>
<evidence type="ECO:0000313" key="4">
    <source>
        <dbReference type="Proteomes" id="UP000219621"/>
    </source>
</evidence>
<dbReference type="AlphaFoldDB" id="A0A286G8D2"/>
<protein>
    <submittedName>
        <fullName evidence="3">Pimeloyl-ACP methyl ester carboxylesterase</fullName>
    </submittedName>
</protein>
<dbReference type="InterPro" id="IPR022742">
    <property type="entry name" value="Hydrolase_4"/>
</dbReference>
<accession>A0A286G8D2</accession>
<dbReference type="OrthoDB" id="9813296at2"/>
<dbReference type="InterPro" id="IPR029058">
    <property type="entry name" value="AB_hydrolase_fold"/>
</dbReference>
<evidence type="ECO:0000259" key="2">
    <source>
        <dbReference type="Pfam" id="PF12146"/>
    </source>
</evidence>
<dbReference type="Pfam" id="PF12146">
    <property type="entry name" value="Hydrolase_4"/>
    <property type="match status" value="1"/>
</dbReference>
<keyword evidence="4" id="KW-1185">Reference proteome</keyword>